<dbReference type="CDD" id="cd00082">
    <property type="entry name" value="HisKA"/>
    <property type="match status" value="1"/>
</dbReference>
<dbReference type="Pfam" id="PF12833">
    <property type="entry name" value="HTH_18"/>
    <property type="match status" value="1"/>
</dbReference>
<dbReference type="InterPro" id="IPR015943">
    <property type="entry name" value="WD40/YVTN_repeat-like_dom_sf"/>
</dbReference>
<dbReference type="Pfam" id="PF00072">
    <property type="entry name" value="Response_reg"/>
    <property type="match status" value="1"/>
</dbReference>
<dbReference type="eggNOG" id="COG3292">
    <property type="taxonomic scope" value="Bacteria"/>
</dbReference>
<dbReference type="SMART" id="SM00387">
    <property type="entry name" value="HATPase_c"/>
    <property type="match status" value="1"/>
</dbReference>
<dbReference type="Gene3D" id="1.10.10.60">
    <property type="entry name" value="Homeodomain-like"/>
    <property type="match status" value="2"/>
</dbReference>
<dbReference type="Gene3D" id="2.60.40.10">
    <property type="entry name" value="Immunoglobulins"/>
    <property type="match status" value="1"/>
</dbReference>
<keyword evidence="7" id="KW-0804">Transcription</keyword>
<dbReference type="SUPFAM" id="SSF63829">
    <property type="entry name" value="Calcium-dependent phosphotriesterase"/>
    <property type="match status" value="3"/>
</dbReference>
<dbReference type="PANTHER" id="PTHR43547">
    <property type="entry name" value="TWO-COMPONENT HISTIDINE KINASE"/>
    <property type="match status" value="1"/>
</dbReference>
<dbReference type="eggNOG" id="COG0745">
    <property type="taxonomic scope" value="Bacteria"/>
</dbReference>
<dbReference type="PROSITE" id="PS50109">
    <property type="entry name" value="HIS_KIN"/>
    <property type="match status" value="1"/>
</dbReference>
<feature type="transmembrane region" description="Helical" evidence="9">
    <location>
        <begin position="797"/>
        <end position="819"/>
    </location>
</feature>
<dbReference type="GO" id="GO:0043565">
    <property type="term" value="F:sequence-specific DNA binding"/>
    <property type="evidence" value="ECO:0007669"/>
    <property type="project" value="InterPro"/>
</dbReference>
<dbReference type="FunFam" id="3.30.565.10:FF:000006">
    <property type="entry name" value="Sensor histidine kinase WalK"/>
    <property type="match status" value="1"/>
</dbReference>
<comment type="catalytic activity">
    <reaction evidence="1">
        <text>ATP + protein L-histidine = ADP + protein N-phospho-L-histidine.</text>
        <dbReference type="EC" id="2.7.13.3"/>
    </reaction>
</comment>
<feature type="domain" description="HTH araC/xylS-type" evidence="10">
    <location>
        <begin position="1261"/>
        <end position="1361"/>
    </location>
</feature>
<keyword evidence="3 8" id="KW-0597">Phosphoprotein</keyword>
<evidence type="ECO:0000256" key="5">
    <source>
        <dbReference type="ARBA" id="ARBA00022777"/>
    </source>
</evidence>
<dbReference type="InterPro" id="IPR003594">
    <property type="entry name" value="HATPase_dom"/>
</dbReference>
<dbReference type="CDD" id="cd17574">
    <property type="entry name" value="REC_OmpR"/>
    <property type="match status" value="1"/>
</dbReference>
<keyword evidence="5 13" id="KW-0418">Kinase</keyword>
<keyword evidence="4" id="KW-0808">Transferase</keyword>
<dbReference type="GO" id="GO:0000155">
    <property type="term" value="F:phosphorelay sensor kinase activity"/>
    <property type="evidence" value="ECO:0007669"/>
    <property type="project" value="InterPro"/>
</dbReference>
<proteinExistence type="predicted"/>
<dbReference type="SUPFAM" id="SSF52172">
    <property type="entry name" value="CheY-like"/>
    <property type="match status" value="1"/>
</dbReference>
<evidence type="ECO:0000256" key="7">
    <source>
        <dbReference type="ARBA" id="ARBA00023163"/>
    </source>
</evidence>
<dbReference type="Pfam" id="PF02518">
    <property type="entry name" value="HATPase_c"/>
    <property type="match status" value="1"/>
</dbReference>
<dbReference type="InterPro" id="IPR011110">
    <property type="entry name" value="Reg_prop"/>
</dbReference>
<dbReference type="InterPro" id="IPR003661">
    <property type="entry name" value="HisK_dim/P_dom"/>
</dbReference>
<dbReference type="PRINTS" id="PR00344">
    <property type="entry name" value="BCTRLSENSOR"/>
</dbReference>
<dbReference type="InterPro" id="IPR005467">
    <property type="entry name" value="His_kinase_dom"/>
</dbReference>
<comment type="caution">
    <text evidence="13">The sequence shown here is derived from an EMBL/GenBank/DDBJ whole genome shotgun (WGS) entry which is preliminary data.</text>
</comment>
<keyword evidence="6" id="KW-0805">Transcription regulation</keyword>
<dbReference type="STRING" id="762968.HMPREF9441_00454"/>
<evidence type="ECO:0000256" key="2">
    <source>
        <dbReference type="ARBA" id="ARBA00012438"/>
    </source>
</evidence>
<dbReference type="SUPFAM" id="SSF47384">
    <property type="entry name" value="Homodimeric domain of signal transducing histidine kinase"/>
    <property type="match status" value="1"/>
</dbReference>
<dbReference type="SUPFAM" id="SSF46689">
    <property type="entry name" value="Homeodomain-like"/>
    <property type="match status" value="1"/>
</dbReference>
<dbReference type="PROSITE" id="PS01124">
    <property type="entry name" value="HTH_ARAC_FAMILY_2"/>
    <property type="match status" value="1"/>
</dbReference>
<evidence type="ECO:0000313" key="13">
    <source>
        <dbReference type="EMBL" id="EHH01639.1"/>
    </source>
</evidence>
<dbReference type="InterPro" id="IPR011006">
    <property type="entry name" value="CheY-like_superfamily"/>
</dbReference>
<evidence type="ECO:0000256" key="6">
    <source>
        <dbReference type="ARBA" id="ARBA00023015"/>
    </source>
</evidence>
<dbReference type="OrthoDB" id="1116352at2"/>
<dbReference type="EMBL" id="AFFY01000005">
    <property type="protein sequence ID" value="EHH01639.1"/>
    <property type="molecule type" value="Genomic_DNA"/>
</dbReference>
<dbReference type="InterPro" id="IPR036890">
    <property type="entry name" value="HATPase_C_sf"/>
</dbReference>
<feature type="domain" description="Histidine kinase" evidence="11">
    <location>
        <begin position="851"/>
        <end position="1068"/>
    </location>
</feature>
<reference evidence="13 14" key="1">
    <citation type="submission" date="2011-03" db="EMBL/GenBank/DDBJ databases">
        <authorList>
            <person name="Weinstock G."/>
            <person name="Sodergren E."/>
            <person name="Clifton S."/>
            <person name="Fulton L."/>
            <person name="Fulton B."/>
            <person name="Courtney L."/>
            <person name="Fronick C."/>
            <person name="Harrison M."/>
            <person name="Strong C."/>
            <person name="Farmer C."/>
            <person name="Delahaunty K."/>
            <person name="Markovic C."/>
            <person name="Hall O."/>
            <person name="Minx P."/>
            <person name="Tomlinson C."/>
            <person name="Mitreva M."/>
            <person name="Hou S."/>
            <person name="Chen J."/>
            <person name="Wollam A."/>
            <person name="Pepin K.H."/>
            <person name="Johnson M."/>
            <person name="Bhonagiri V."/>
            <person name="Zhang X."/>
            <person name="Suruliraj S."/>
            <person name="Warren W."/>
            <person name="Chinwalla A."/>
            <person name="Mardis E.R."/>
            <person name="Wilson R.K."/>
        </authorList>
    </citation>
    <scope>NUCLEOTIDE SEQUENCE [LARGE SCALE GENOMIC DNA]</scope>
    <source>
        <strain evidence="13 14">YIT 11840</strain>
    </source>
</reference>
<dbReference type="Gene3D" id="1.10.287.130">
    <property type="match status" value="1"/>
</dbReference>
<dbReference type="RefSeq" id="WP_008617375.1">
    <property type="nucleotide sequence ID" value="NZ_JH376581.1"/>
</dbReference>
<dbReference type="InterPro" id="IPR009057">
    <property type="entry name" value="Homeodomain-like_sf"/>
</dbReference>
<feature type="modified residue" description="4-aspartylphosphate" evidence="8">
    <location>
        <position position="1162"/>
    </location>
</feature>
<dbReference type="InterPro" id="IPR013783">
    <property type="entry name" value="Ig-like_fold"/>
</dbReference>
<dbReference type="SMART" id="SM00388">
    <property type="entry name" value="HisKA"/>
    <property type="match status" value="1"/>
</dbReference>
<dbReference type="InterPro" id="IPR001789">
    <property type="entry name" value="Sig_transdc_resp-reg_receiver"/>
</dbReference>
<dbReference type="EC" id="2.7.13.3" evidence="2"/>
<evidence type="ECO:0000256" key="1">
    <source>
        <dbReference type="ARBA" id="ARBA00000085"/>
    </source>
</evidence>
<dbReference type="CDD" id="cd00075">
    <property type="entry name" value="HATPase"/>
    <property type="match status" value="1"/>
</dbReference>
<dbReference type="SMART" id="SM00448">
    <property type="entry name" value="REC"/>
    <property type="match status" value="1"/>
</dbReference>
<evidence type="ECO:0000259" key="10">
    <source>
        <dbReference type="PROSITE" id="PS01124"/>
    </source>
</evidence>
<dbReference type="Gene3D" id="2.130.10.10">
    <property type="entry name" value="YVTN repeat-like/Quinoprotein amine dehydrogenase"/>
    <property type="match status" value="2"/>
</dbReference>
<dbReference type="Gene3D" id="3.40.50.2300">
    <property type="match status" value="1"/>
</dbReference>
<dbReference type="Pfam" id="PF00512">
    <property type="entry name" value="HisKA"/>
    <property type="match status" value="1"/>
</dbReference>
<evidence type="ECO:0000256" key="4">
    <source>
        <dbReference type="ARBA" id="ARBA00022679"/>
    </source>
</evidence>
<dbReference type="GO" id="GO:0003700">
    <property type="term" value="F:DNA-binding transcription factor activity"/>
    <property type="evidence" value="ECO:0007669"/>
    <property type="project" value="InterPro"/>
</dbReference>
<name>G5SM81_9BACT</name>
<evidence type="ECO:0000256" key="3">
    <source>
        <dbReference type="ARBA" id="ARBA00022553"/>
    </source>
</evidence>
<evidence type="ECO:0000256" key="8">
    <source>
        <dbReference type="PROSITE-ProRule" id="PRU00169"/>
    </source>
</evidence>
<keyword evidence="9" id="KW-0472">Membrane</keyword>
<dbReference type="PATRIC" id="fig|762968.3.peg.409"/>
<dbReference type="SUPFAM" id="SSF55874">
    <property type="entry name" value="ATPase domain of HSP90 chaperone/DNA topoisomerase II/histidine kinase"/>
    <property type="match status" value="1"/>
</dbReference>
<dbReference type="InterPro" id="IPR004358">
    <property type="entry name" value="Sig_transdc_His_kin-like_C"/>
</dbReference>
<dbReference type="InterPro" id="IPR011123">
    <property type="entry name" value="Y_Y_Y"/>
</dbReference>
<dbReference type="Proteomes" id="UP000003598">
    <property type="component" value="Unassembled WGS sequence"/>
</dbReference>
<dbReference type="Pfam" id="PF07494">
    <property type="entry name" value="Reg_prop"/>
    <property type="match status" value="2"/>
</dbReference>
<evidence type="ECO:0000259" key="12">
    <source>
        <dbReference type="PROSITE" id="PS50110"/>
    </source>
</evidence>
<keyword evidence="14" id="KW-1185">Reference proteome</keyword>
<dbReference type="SMART" id="SM00342">
    <property type="entry name" value="HTH_ARAC"/>
    <property type="match status" value="1"/>
</dbReference>
<dbReference type="eggNOG" id="COG2205">
    <property type="taxonomic scope" value="Bacteria"/>
</dbReference>
<dbReference type="GeneID" id="93556210"/>
<keyword evidence="9" id="KW-1133">Transmembrane helix</keyword>
<dbReference type="HOGENOM" id="CLU_000445_28_1_10"/>
<evidence type="ECO:0000259" key="11">
    <source>
        <dbReference type="PROSITE" id="PS50109"/>
    </source>
</evidence>
<dbReference type="InterPro" id="IPR036097">
    <property type="entry name" value="HisK_dim/P_sf"/>
</dbReference>
<keyword evidence="9" id="KW-0812">Transmembrane</keyword>
<evidence type="ECO:0000313" key="14">
    <source>
        <dbReference type="Proteomes" id="UP000003598"/>
    </source>
</evidence>
<evidence type="ECO:0000256" key="9">
    <source>
        <dbReference type="SAM" id="Phobius"/>
    </source>
</evidence>
<feature type="domain" description="Response regulatory" evidence="12">
    <location>
        <begin position="1114"/>
        <end position="1229"/>
    </location>
</feature>
<gene>
    <name evidence="13" type="ORF">HMPREF9441_00454</name>
</gene>
<dbReference type="InterPro" id="IPR018060">
    <property type="entry name" value="HTH_AraC"/>
</dbReference>
<dbReference type="Gene3D" id="3.30.565.10">
    <property type="entry name" value="Histidine kinase-like ATPase, C-terminal domain"/>
    <property type="match status" value="1"/>
</dbReference>
<sequence length="1366" mass="155668">MKKRSVVFLISFLLYTAWACGSLLDKISVKPFPLLGQLPSNKVYCMYQDQEGVLWLGTTDGLCRYDGYGLHVFRSSPMYPTLLPHNDIREITETRDGKLLIGTQKGMCAWDKRTNRFISFTDSLLTNYEIRSIVTDDEGYIWVGSYKKLVRLSPDLSEVKSYDSSLPVTSVNMVYKDEAGTVWAGFWQSGLYRYNRTTDRFERMPRLGLYDNPFRMLQDRQGRYWLSTWGEGLFRMEVDDKNAIHYVSESLSGENEDEVQNLKYAFCLFEDSHWGYLWMLGYYGLTIARIENGHLVAIPSDKLATQTNNLFNRICADREGNIWISAAGDGAYQLIVNDSRISNYSLPVWQDKTGRLSPIVRGIFKNNAELFWINYDRIGLGWYTPSDNSLFFCRDLESTDDLGDLGDISTFFSPSSQKEEVWVGAKFAPKIYVFLTQRGGVKLPTLKKVLDLKSIGAGVPLSIKEDSLGNIWVATDYGLVVCRTDRDKLAVIKVDIHDISSMEIDTRGAIWLGTHGHGLYRIVPEYRRGEVVKYTVMHFNAHNSTLLSDNIETLCSDVHRRKIWIGTTEGYVQAWDIATNKAKDYSPLFYSYINASIYDIITGKEGHIWVSTAKNVIEFSPDNEVIKSYAGLDDTGIHSFERNACFYYDGVYYYGRDGGITGFKGTSDLAGKAQAVDVDITDVRVSGKSILDGGFSEEGLLDIQSRKLVLGADAHDIEIDFSTLNYSSPRQVLYAYRIKGVNNDWVYTGNNLPRAYYNKLPKGESILELRATDSEGRWSAKTVSYLIERKPAFYETWWAYVVYVFLCGILAYCCYRWAVYRVRLRNELKIIQIEKEKSEELTQAKLRYFTNISHDFLTPITIISCLIDDMVMTYKNRIPQLDKMRSSLRQLKHLIQQVLDFRKIENGKMSLQVSEGDISVFIEDLCRMNFSVLMDKKHISFAVVAEKPHISACFDRDILEKVLYNLLFNAYKYTNEGGEITVSLSVVENDGVRSALIRVKDTGVGIPLEKQPFVFNRFYTATTDTAAEANGIGLSLVKELLEIHHGRIALESTVGKGTEFSVLLPMEKSAYLPEEFAPQEDMSAVEELELPHEENIVGYSVLEKTEPQKEVDGCMLLVDDNVDLLDVMCRVFSHRHKVLLAHDGIEAVAVIENNAVDVIISDVMMPNMDGLELCRHLKADINTSHIPVILLTAKNAPEDRIECYKAGCDGYVAKPFELRVLEARVESFLEHKRCAQRDFKEEREVRTAMLKMSALDQKFLDKVISIIEHNMKKAIDIDVNTIAREVGMSKSSFYRKIKLITDLSPVEFVKNIRLKHAYELLEKGETSLESVAYSTGFSSAKYFSTCFKEQFGITPTEFLRRRELDV</sequence>
<protein>
    <recommendedName>
        <fullName evidence="2">histidine kinase</fullName>
        <ecNumber evidence="2">2.7.13.3</ecNumber>
    </recommendedName>
</protein>
<accession>G5SM81</accession>
<dbReference type="PROSITE" id="PS50110">
    <property type="entry name" value="RESPONSE_REGULATORY"/>
    <property type="match status" value="1"/>
</dbReference>
<organism evidence="13 14">
    <name type="scientific">Paraprevotella clara YIT 11840</name>
    <dbReference type="NCBI Taxonomy" id="762968"/>
    <lineage>
        <taxon>Bacteria</taxon>
        <taxon>Pseudomonadati</taxon>
        <taxon>Bacteroidota</taxon>
        <taxon>Bacteroidia</taxon>
        <taxon>Bacteroidales</taxon>
        <taxon>Prevotellaceae</taxon>
        <taxon>Paraprevotella</taxon>
    </lineage>
</organism>
<dbReference type="PANTHER" id="PTHR43547:SF2">
    <property type="entry name" value="HYBRID SIGNAL TRANSDUCTION HISTIDINE KINASE C"/>
    <property type="match status" value="1"/>
</dbReference>
<dbReference type="Pfam" id="PF07495">
    <property type="entry name" value="Y_Y_Y"/>
    <property type="match status" value="1"/>
</dbReference>